<feature type="transmembrane region" description="Helical" evidence="11">
    <location>
        <begin position="203"/>
        <end position="223"/>
    </location>
</feature>
<dbReference type="GO" id="GO:0005524">
    <property type="term" value="F:ATP binding"/>
    <property type="evidence" value="ECO:0007669"/>
    <property type="project" value="UniProtKB-KW"/>
</dbReference>
<evidence type="ECO:0000313" key="15">
    <source>
        <dbReference type="Proteomes" id="UP001360560"/>
    </source>
</evidence>
<dbReference type="CDD" id="cd18596">
    <property type="entry name" value="ABC_6TM_VMR1_D1_like"/>
    <property type="match status" value="1"/>
</dbReference>
<keyword evidence="4" id="KW-0677">Repeat</keyword>
<dbReference type="InterPro" id="IPR036640">
    <property type="entry name" value="ABC1_TM_sf"/>
</dbReference>
<feature type="region of interest" description="Disordered" evidence="10">
    <location>
        <begin position="439"/>
        <end position="462"/>
    </location>
</feature>
<dbReference type="InterPro" id="IPR011527">
    <property type="entry name" value="ABC1_TM_dom"/>
</dbReference>
<dbReference type="InterPro" id="IPR003439">
    <property type="entry name" value="ABC_transporter-like_ATP-bd"/>
</dbReference>
<evidence type="ECO:0000259" key="13">
    <source>
        <dbReference type="PROSITE" id="PS50929"/>
    </source>
</evidence>
<evidence type="ECO:0000256" key="4">
    <source>
        <dbReference type="ARBA" id="ARBA00022737"/>
    </source>
</evidence>
<feature type="transmembrane region" description="Helical" evidence="11">
    <location>
        <begin position="1185"/>
        <end position="1207"/>
    </location>
</feature>
<evidence type="ECO:0000256" key="3">
    <source>
        <dbReference type="ARBA" id="ARBA00022692"/>
    </source>
</evidence>
<gene>
    <name evidence="14" type="ORF">DASC09_014720</name>
</gene>
<keyword evidence="7 11" id="KW-1133">Transmembrane helix</keyword>
<dbReference type="SUPFAM" id="SSF52540">
    <property type="entry name" value="P-loop containing nucleoside triphosphate hydrolases"/>
    <property type="match status" value="2"/>
</dbReference>
<sequence length="1668" mass="187511">MTSPCSAMWDPIAFDLTVCGRHLILDTALPSLLLVISLIYLANYYLSNIDHFKSLSFKGAIRIPDGEEECLIRADDSLVIEDAFIDYGATNAKTSSTHLGDYLKRQHFDIHALNVGKDDGTPHGTSVVVYRNLNERLKVAIEALLLVIQFVIHSSLLFFPLTSEWDNAPGSISARFLLWTYLMVIGVLRLFNINNSWKFYLKYFPNLWANSTVCYTILFVPYIILSRSIVINNFDSTYTQNYYYGQCVIIVVLFFLTWSATIGDKPVKLYKTNDLTPSPERNISLFSFVLYDWIDPMIMKAYRDGIDMKDIWSLRDDDYAHVVLRKFEDFKTSSRFALKLFKFFKGLFALQAILTVFESFLMFAPTYFLKKLLEYVQAPEMTPTNLAWFYLFLMFFLRLINTLSFGVALYTGRRICIRMKAVIIGEIYSKGLRRKMAVNSKSNASDSGSIKGKEKDNETADETDAEVRDLGGIINLMSVDAFKVSEICGYLHYFVSGALSACISIIFLYQLLGWSALVGAIAIIALLPVNYKISLKVGDLQKKILGITDKRIQKLNEALQSIRIIKFFTWESKFYDQIIGVRAEELSALRTRCIISVGGNFLSFLIPTFVTILSFGFFIFIQGQVLTTPVAFTSLSLFNLLRIPLDDLAYMLSFVIQSKVSLDRVNDFLDEPETTKYEQLSEPRDANSPSVGFQNASFAWDLNSDTDFKLRDLDISFRTGQLNVVIGATGSGKTSMLLALLGEMEKTNGKVFLPGAMPRSKLIADPRTGLTDSVAYCAQAAWLLNDSIKSNIVFAAPFNAKRYQAVVEACGLARDFEILEYGDLTEVGEKGITLSGGQKQRVSLARALYSSSKTILLDDCLSAVDSHTALWIYDHCITGPLMKGRTCILVSHNVALTVKNANLVVIMDNGRVKAQGTPSEMYAGGHLGDDELIKASIEEASIAQASAIEEGVVSFNLLPSRRASRASIVGRRMSILMYDLDEEVQLERVVSKANNGDEAAPQHNLIKEESKAEGIVGKDVYIFYAKRFGSIAPWIFLIVLFVGSQMINIGQSWWLRRWAADSETGHISFHAFVLHKTFEHGSVGASFINNERLWKSPMAQVLGESAVHDTWYYMGIYTAIGFIFAFICCLRDYLVFIQGIKASNSIFVELLDKVFRAKLRFFDSTPIGRIMNRFSRDIESIDQQLAPMAQGSFISLIVTCSTLVLIISITPAFFLFAIFIIGMFYVIAIFYLTLSRELKRYESISRSPIHQHFSETLVGVTTIRAYGDEHRFMRQNLEKIDDNNRPFFYLWVANRWLHLRVDTAGSFVSFFAGAFVILSVKYLDAGLAGLSLSYAISFTESALWIVRLYAEVEMTMNSVERLQEYLDIEQEPARLIPETAPEASWPSKGVIEVKDLSLRYAPELPQVIKNVSFNVESTSKVGIVGRTGAGKSTIITALFRFLDPETGFIKIDGVDITSIGLDTLRQAITIIPQDPTLFSGTIRSNLDPFDEKSELEIYEALRRVNLISLDEFSAVQTMAQSTVYCEGGEDEENRNKFLNLHSVVEEGGKNLSQGQRQLMCLARSLLRAPKVILLDEATASIDYNSDAKIQQTIRSEFSGSTILTIAHRLRSIIDYDKILVMDAGEVKEYADPWTLISDKSTIFYSMCANSGELETLEVEAKKSFNEKH</sequence>
<feature type="transmembrane region" description="Helical" evidence="11">
    <location>
        <begin position="487"/>
        <end position="508"/>
    </location>
</feature>
<dbReference type="CDD" id="cd03369">
    <property type="entry name" value="ABCC_NFT1"/>
    <property type="match status" value="1"/>
</dbReference>
<dbReference type="Pfam" id="PF00664">
    <property type="entry name" value="ABC_membrane"/>
    <property type="match status" value="2"/>
</dbReference>
<dbReference type="FunFam" id="1.20.1560.10:FF:000010">
    <property type="entry name" value="Multidrug resistance-associated ABC transporter"/>
    <property type="match status" value="1"/>
</dbReference>
<comment type="caution">
    <text evidence="14">The sequence shown here is derived from an EMBL/GenBank/DDBJ whole genome shotgun (WGS) entry which is preliminary data.</text>
</comment>
<keyword evidence="5" id="KW-0547">Nucleotide-binding</keyword>
<evidence type="ECO:0000256" key="11">
    <source>
        <dbReference type="SAM" id="Phobius"/>
    </source>
</evidence>
<evidence type="ECO:0000256" key="2">
    <source>
        <dbReference type="ARBA" id="ARBA00022448"/>
    </source>
</evidence>
<feature type="transmembrane region" description="Helical" evidence="11">
    <location>
        <begin position="28"/>
        <end position="46"/>
    </location>
</feature>
<dbReference type="GO" id="GO:0140359">
    <property type="term" value="F:ABC-type transporter activity"/>
    <property type="evidence" value="ECO:0007669"/>
    <property type="project" value="InterPro"/>
</dbReference>
<feature type="domain" description="ABC transmembrane type-1" evidence="13">
    <location>
        <begin position="352"/>
        <end position="657"/>
    </location>
</feature>
<dbReference type="Pfam" id="PF00005">
    <property type="entry name" value="ABC_tran"/>
    <property type="match status" value="2"/>
</dbReference>
<feature type="domain" description="ABC transporter" evidence="12">
    <location>
        <begin position="1391"/>
        <end position="1648"/>
    </location>
</feature>
<dbReference type="Gene3D" id="3.40.50.300">
    <property type="entry name" value="P-loop containing nucleotide triphosphate hydrolases"/>
    <property type="match status" value="2"/>
</dbReference>
<dbReference type="GO" id="GO:0000329">
    <property type="term" value="C:fungal-type vacuole membrane"/>
    <property type="evidence" value="ECO:0007669"/>
    <property type="project" value="TreeGrafter"/>
</dbReference>
<feature type="transmembrane region" description="Helical" evidence="11">
    <location>
        <begin position="139"/>
        <end position="160"/>
    </location>
</feature>
<feature type="transmembrane region" description="Helical" evidence="11">
    <location>
        <begin position="626"/>
        <end position="645"/>
    </location>
</feature>
<dbReference type="PROSITE" id="PS50893">
    <property type="entry name" value="ABC_TRANSPORTER_2"/>
    <property type="match status" value="2"/>
</dbReference>
<keyword evidence="6" id="KW-0067">ATP-binding</keyword>
<dbReference type="SMART" id="SM00382">
    <property type="entry name" value="AAA"/>
    <property type="match status" value="2"/>
</dbReference>
<dbReference type="Proteomes" id="UP001360560">
    <property type="component" value="Unassembled WGS sequence"/>
</dbReference>
<feature type="transmembrane region" description="Helical" evidence="11">
    <location>
        <begin position="388"/>
        <end position="410"/>
    </location>
</feature>
<dbReference type="InterPro" id="IPR050173">
    <property type="entry name" value="ABC_transporter_C-like"/>
</dbReference>
<evidence type="ECO:0000259" key="12">
    <source>
        <dbReference type="PROSITE" id="PS50893"/>
    </source>
</evidence>
<evidence type="ECO:0000256" key="9">
    <source>
        <dbReference type="ARBA" id="ARBA00023180"/>
    </source>
</evidence>
<feature type="transmembrane region" description="Helical" evidence="11">
    <location>
        <begin position="1111"/>
        <end position="1134"/>
    </location>
</feature>
<dbReference type="PROSITE" id="PS50929">
    <property type="entry name" value="ABC_TM1F"/>
    <property type="match status" value="2"/>
</dbReference>
<keyword evidence="15" id="KW-1185">Reference proteome</keyword>
<evidence type="ECO:0000256" key="10">
    <source>
        <dbReference type="SAM" id="MobiDB-lite"/>
    </source>
</evidence>
<dbReference type="PANTHER" id="PTHR24223:SF353">
    <property type="entry name" value="ABC TRANSPORTER ATP-BINDING PROTEIN_PERMEASE VMR1-RELATED"/>
    <property type="match status" value="1"/>
</dbReference>
<accession>A0AAV5QHP5</accession>
<comment type="subcellular location">
    <subcellularLocation>
        <location evidence="1">Membrane</location>
        <topology evidence="1">Multi-pass membrane protein</topology>
    </subcellularLocation>
</comment>
<dbReference type="FunFam" id="3.40.50.300:FF:000565">
    <property type="entry name" value="ABC bile acid transporter"/>
    <property type="match status" value="1"/>
</dbReference>
<feature type="domain" description="ABC transmembrane type-1" evidence="13">
    <location>
        <begin position="1035"/>
        <end position="1354"/>
    </location>
</feature>
<proteinExistence type="predicted"/>
<dbReference type="FunFam" id="3.40.50.300:FF:000825">
    <property type="entry name" value="ABC bile acid transporter"/>
    <property type="match status" value="1"/>
</dbReference>
<reference evidence="14 15" key="1">
    <citation type="journal article" date="2023" name="Elife">
        <title>Identification of key yeast species and microbe-microbe interactions impacting larval growth of Drosophila in the wild.</title>
        <authorList>
            <person name="Mure A."/>
            <person name="Sugiura Y."/>
            <person name="Maeda R."/>
            <person name="Honda K."/>
            <person name="Sakurai N."/>
            <person name="Takahashi Y."/>
            <person name="Watada M."/>
            <person name="Katoh T."/>
            <person name="Gotoh A."/>
            <person name="Gotoh Y."/>
            <person name="Taniguchi I."/>
            <person name="Nakamura K."/>
            <person name="Hayashi T."/>
            <person name="Katayama T."/>
            <person name="Uemura T."/>
            <person name="Hattori Y."/>
        </authorList>
    </citation>
    <scope>NUCLEOTIDE SEQUENCE [LARGE SCALE GENOMIC DNA]</scope>
    <source>
        <strain evidence="14 15">SC-9</strain>
    </source>
</reference>
<feature type="transmembrane region" description="Helical" evidence="11">
    <location>
        <begin position="172"/>
        <end position="191"/>
    </location>
</feature>
<evidence type="ECO:0000256" key="6">
    <source>
        <dbReference type="ARBA" id="ARBA00022840"/>
    </source>
</evidence>
<dbReference type="CDD" id="cd03250">
    <property type="entry name" value="ABCC_MRP_domain1"/>
    <property type="match status" value="1"/>
</dbReference>
<dbReference type="InterPro" id="IPR027417">
    <property type="entry name" value="P-loop_NTPase"/>
</dbReference>
<keyword evidence="8 11" id="KW-0472">Membrane</keyword>
<feature type="transmembrane region" description="Helical" evidence="11">
    <location>
        <begin position="347"/>
        <end position="368"/>
    </location>
</feature>
<dbReference type="GO" id="GO:0016887">
    <property type="term" value="F:ATP hydrolysis activity"/>
    <property type="evidence" value="ECO:0007669"/>
    <property type="project" value="InterPro"/>
</dbReference>
<evidence type="ECO:0000256" key="5">
    <source>
        <dbReference type="ARBA" id="ARBA00022741"/>
    </source>
</evidence>
<dbReference type="SUPFAM" id="SSF90123">
    <property type="entry name" value="ABC transporter transmembrane region"/>
    <property type="match status" value="2"/>
</dbReference>
<keyword evidence="3 11" id="KW-0812">Transmembrane</keyword>
<dbReference type="GeneID" id="90072126"/>
<evidence type="ECO:0000256" key="7">
    <source>
        <dbReference type="ARBA" id="ARBA00022989"/>
    </source>
</evidence>
<dbReference type="InterPro" id="IPR017871">
    <property type="entry name" value="ABC_transporter-like_CS"/>
</dbReference>
<evidence type="ECO:0000256" key="8">
    <source>
        <dbReference type="ARBA" id="ARBA00023136"/>
    </source>
</evidence>
<feature type="transmembrane region" description="Helical" evidence="11">
    <location>
        <begin position="1304"/>
        <end position="1323"/>
    </location>
</feature>
<feature type="transmembrane region" description="Helical" evidence="11">
    <location>
        <begin position="600"/>
        <end position="620"/>
    </location>
</feature>
<dbReference type="PROSITE" id="PS00211">
    <property type="entry name" value="ABC_TRANSPORTER_1"/>
    <property type="match status" value="2"/>
</dbReference>
<organism evidence="14 15">
    <name type="scientific">Saccharomycopsis crataegensis</name>
    <dbReference type="NCBI Taxonomy" id="43959"/>
    <lineage>
        <taxon>Eukaryota</taxon>
        <taxon>Fungi</taxon>
        <taxon>Dikarya</taxon>
        <taxon>Ascomycota</taxon>
        <taxon>Saccharomycotina</taxon>
        <taxon>Saccharomycetes</taxon>
        <taxon>Saccharomycopsidaceae</taxon>
        <taxon>Saccharomycopsis</taxon>
    </lineage>
</organism>
<dbReference type="RefSeq" id="XP_064851147.1">
    <property type="nucleotide sequence ID" value="XM_064995075.1"/>
</dbReference>
<feature type="transmembrane region" description="Helical" evidence="11">
    <location>
        <begin position="243"/>
        <end position="262"/>
    </location>
</feature>
<dbReference type="GO" id="GO:0042908">
    <property type="term" value="P:xenobiotic transport"/>
    <property type="evidence" value="ECO:0007669"/>
    <property type="project" value="UniProtKB-ARBA"/>
</dbReference>
<feature type="transmembrane region" description="Helical" evidence="11">
    <location>
        <begin position="514"/>
        <end position="533"/>
    </location>
</feature>
<dbReference type="EMBL" id="BTFZ01000002">
    <property type="protein sequence ID" value="GMM34147.1"/>
    <property type="molecule type" value="Genomic_DNA"/>
</dbReference>
<feature type="transmembrane region" description="Helical" evidence="11">
    <location>
        <begin position="1028"/>
        <end position="1047"/>
    </location>
</feature>
<feature type="transmembrane region" description="Helical" evidence="11">
    <location>
        <begin position="1213"/>
        <end position="1234"/>
    </location>
</feature>
<keyword evidence="2" id="KW-0813">Transport</keyword>
<dbReference type="CDD" id="cd18604">
    <property type="entry name" value="ABC_6TM_VMR1_D2_like"/>
    <property type="match status" value="1"/>
</dbReference>
<dbReference type="Gene3D" id="1.20.1560.10">
    <property type="entry name" value="ABC transporter type 1, transmembrane domain"/>
    <property type="match status" value="2"/>
</dbReference>
<evidence type="ECO:0000313" key="14">
    <source>
        <dbReference type="EMBL" id="GMM34147.1"/>
    </source>
</evidence>
<protein>
    <submittedName>
        <fullName evidence="14">Bile acid-transporting ATPase</fullName>
    </submittedName>
</protein>
<evidence type="ECO:0000256" key="1">
    <source>
        <dbReference type="ARBA" id="ARBA00004141"/>
    </source>
</evidence>
<keyword evidence="9" id="KW-0325">Glycoprotein</keyword>
<feature type="domain" description="ABC transporter" evidence="12">
    <location>
        <begin position="691"/>
        <end position="934"/>
    </location>
</feature>
<name>A0AAV5QHP5_9ASCO</name>
<dbReference type="InterPro" id="IPR003593">
    <property type="entry name" value="AAA+_ATPase"/>
</dbReference>
<dbReference type="PANTHER" id="PTHR24223">
    <property type="entry name" value="ATP-BINDING CASSETTE SUB-FAMILY C"/>
    <property type="match status" value="1"/>
</dbReference>
<feature type="compositionally biased region" description="Polar residues" evidence="10">
    <location>
        <begin position="439"/>
        <end position="448"/>
    </location>
</feature>